<evidence type="ECO:0000259" key="1">
    <source>
        <dbReference type="Pfam" id="PF00814"/>
    </source>
</evidence>
<reference evidence="2 3" key="1">
    <citation type="submission" date="2019-01" db="EMBL/GenBank/DDBJ databases">
        <title>Insights into ecological role of a new deltaproteobacterial order Candidatus Sinidesulfobacterales (Sva0485) by metagenomics and metatranscriptomics.</title>
        <authorList>
            <person name="Tan S."/>
            <person name="Liu J."/>
            <person name="Fang Y."/>
            <person name="Hedlund B."/>
            <person name="Lian Z.-H."/>
            <person name="Huang L.-Y."/>
            <person name="Li J.-T."/>
            <person name="Huang L.-N."/>
            <person name="Li W.-J."/>
            <person name="Jiang H.-C."/>
            <person name="Dong H.-L."/>
            <person name="Shu W.-S."/>
        </authorList>
    </citation>
    <scope>NUCLEOTIDE SEQUENCE [LARGE SCALE GENOMIC DNA]</scope>
    <source>
        <strain evidence="2">AP4</strain>
    </source>
</reference>
<protein>
    <submittedName>
        <fullName evidence="2">tRNA (Adenosine(37)-N6)-threonylcarbamoyltransferase complex dimerization subunit type 1 TsaB</fullName>
    </submittedName>
</protein>
<gene>
    <name evidence="2" type="primary">tsaB</name>
    <name evidence="2" type="ORF">EVJ48_04450</name>
</gene>
<dbReference type="Pfam" id="PF00814">
    <property type="entry name" value="TsaD"/>
    <property type="match status" value="1"/>
</dbReference>
<dbReference type="GO" id="GO:0002949">
    <property type="term" value="P:tRNA threonylcarbamoyladenosine modification"/>
    <property type="evidence" value="ECO:0007669"/>
    <property type="project" value="InterPro"/>
</dbReference>
<dbReference type="NCBIfam" id="TIGR03725">
    <property type="entry name" value="T6A_YeaZ"/>
    <property type="match status" value="1"/>
</dbReference>
<organism evidence="2 3">
    <name type="scientific">Candidatus Acidulodesulfobacterium acidiphilum</name>
    <dbReference type="NCBI Taxonomy" id="2597224"/>
    <lineage>
        <taxon>Bacteria</taxon>
        <taxon>Deltaproteobacteria</taxon>
        <taxon>Candidatus Acidulodesulfobacterales</taxon>
        <taxon>Candidatus Acidulodesulfobacterium</taxon>
    </lineage>
</organism>
<name>A0A520XEM0_9DELT</name>
<dbReference type="Gene3D" id="3.30.420.200">
    <property type="match status" value="1"/>
</dbReference>
<dbReference type="AlphaFoldDB" id="A0A520XEM0"/>
<dbReference type="EMBL" id="SHMQ01000009">
    <property type="protein sequence ID" value="RZV39596.1"/>
    <property type="molecule type" value="Genomic_DNA"/>
</dbReference>
<dbReference type="InterPro" id="IPR000905">
    <property type="entry name" value="Gcp-like_dom"/>
</dbReference>
<comment type="caution">
    <text evidence="2">The sequence shown here is derived from an EMBL/GenBank/DDBJ whole genome shotgun (WGS) entry which is preliminary data.</text>
</comment>
<accession>A0A520XEM0</accession>
<feature type="domain" description="Gcp-like" evidence="1">
    <location>
        <begin position="32"/>
        <end position="117"/>
    </location>
</feature>
<sequence length="234" mass="26248">MFLSMDSSNGYSNLLAADENFNILSESISDFHEKHSVLIFKQLDEIVYKAGIKLTDLKGIAVILGPGSYTGIRVSLTIAKTLSYVLKTAVVGLGSLSVCAYRAAKENSGLEKIIAVCYASKDRYYVSEFSSATKYFEGQIKTDLLNLEEIRLFLNSMEDKPLLTYGFNNESDCSFIEDKLKKAVSGLLFLDLKDTPYFAAKYTIERYKINGDNIFNEQYSEELSPYYVYGNGPF</sequence>
<evidence type="ECO:0000313" key="2">
    <source>
        <dbReference type="EMBL" id="RZV39596.1"/>
    </source>
</evidence>
<dbReference type="SUPFAM" id="SSF53067">
    <property type="entry name" value="Actin-like ATPase domain"/>
    <property type="match status" value="1"/>
</dbReference>
<dbReference type="Gene3D" id="3.30.420.40">
    <property type="match status" value="1"/>
</dbReference>
<dbReference type="InterPro" id="IPR022496">
    <property type="entry name" value="T6A_TsaB"/>
</dbReference>
<proteinExistence type="predicted"/>
<dbReference type="InterPro" id="IPR043129">
    <property type="entry name" value="ATPase_NBD"/>
</dbReference>
<dbReference type="Proteomes" id="UP000322454">
    <property type="component" value="Unassembled WGS sequence"/>
</dbReference>
<evidence type="ECO:0000313" key="3">
    <source>
        <dbReference type="Proteomes" id="UP000322454"/>
    </source>
</evidence>